<reference evidence="2" key="1">
    <citation type="submission" date="2023-03" db="EMBL/GenBank/DDBJ databases">
        <authorList>
            <person name="Julca I."/>
        </authorList>
    </citation>
    <scope>NUCLEOTIDE SEQUENCE</scope>
</reference>
<feature type="region of interest" description="Disordered" evidence="1">
    <location>
        <begin position="122"/>
        <end position="204"/>
    </location>
</feature>
<evidence type="ECO:0000313" key="3">
    <source>
        <dbReference type="Proteomes" id="UP001161247"/>
    </source>
</evidence>
<organism evidence="2 3">
    <name type="scientific">Oldenlandia corymbosa var. corymbosa</name>
    <dbReference type="NCBI Taxonomy" id="529605"/>
    <lineage>
        <taxon>Eukaryota</taxon>
        <taxon>Viridiplantae</taxon>
        <taxon>Streptophyta</taxon>
        <taxon>Embryophyta</taxon>
        <taxon>Tracheophyta</taxon>
        <taxon>Spermatophyta</taxon>
        <taxon>Magnoliopsida</taxon>
        <taxon>eudicotyledons</taxon>
        <taxon>Gunneridae</taxon>
        <taxon>Pentapetalae</taxon>
        <taxon>asterids</taxon>
        <taxon>lamiids</taxon>
        <taxon>Gentianales</taxon>
        <taxon>Rubiaceae</taxon>
        <taxon>Rubioideae</taxon>
        <taxon>Spermacoceae</taxon>
        <taxon>Hedyotis-Oldenlandia complex</taxon>
        <taxon>Oldenlandia</taxon>
    </lineage>
</organism>
<gene>
    <name evidence="2" type="ORF">OLC1_LOCUS23158</name>
</gene>
<dbReference type="PANTHER" id="PTHR34779:SF1">
    <property type="entry name" value="OS09G0542900 PROTEIN"/>
    <property type="match status" value="1"/>
</dbReference>
<dbReference type="PANTHER" id="PTHR34779">
    <property type="entry name" value="OS09G0542900 PROTEIN"/>
    <property type="match status" value="1"/>
</dbReference>
<feature type="compositionally biased region" description="Basic and acidic residues" evidence="1">
    <location>
        <begin position="146"/>
        <end position="161"/>
    </location>
</feature>
<sequence length="257" mass="28404">MEKQAVAKHKLNFSMFLPKPTTAAASAVNLFSPNKAKNAKNKGFSGPITSAVFQEARERSEAGLGSSFRFGTKEPTSPKISCMGQIKHRKKMCKNKIMMINGTKSSKELLLGSKEVVLMNNSKQKNKNPAAGSGNVFSRGSKQGKKNSETEQEKRNTKLPDRAPSLSQMKRFASGRDNTISRFDYSKSQIAPEDSDDEEEGNDHPQVVIPFSAPILRCEEAELAAIDLQPKKEINLWKRRTMAQPKPLQLNSMVASC</sequence>
<accession>A0AAV1EBD8</accession>
<dbReference type="InterPro" id="IPR038796">
    <property type="entry name" value="At1g76070-like"/>
</dbReference>
<evidence type="ECO:0000313" key="2">
    <source>
        <dbReference type="EMBL" id="CAI9117022.1"/>
    </source>
</evidence>
<keyword evidence="3" id="KW-1185">Reference proteome</keyword>
<proteinExistence type="predicted"/>
<evidence type="ECO:0000256" key="1">
    <source>
        <dbReference type="SAM" id="MobiDB-lite"/>
    </source>
</evidence>
<dbReference type="Proteomes" id="UP001161247">
    <property type="component" value="Chromosome 8"/>
</dbReference>
<feature type="compositionally biased region" description="Polar residues" evidence="1">
    <location>
        <begin position="176"/>
        <end position="189"/>
    </location>
</feature>
<dbReference type="EMBL" id="OX459125">
    <property type="protein sequence ID" value="CAI9117022.1"/>
    <property type="molecule type" value="Genomic_DNA"/>
</dbReference>
<dbReference type="AlphaFoldDB" id="A0AAV1EBD8"/>
<protein>
    <submittedName>
        <fullName evidence="2">OLC1v1018333C1</fullName>
    </submittedName>
</protein>
<name>A0AAV1EBD8_OLDCO</name>